<dbReference type="AlphaFoldDB" id="Q46YK6"/>
<reference evidence="3" key="1">
    <citation type="submission" date="2005-08" db="EMBL/GenBank/DDBJ databases">
        <title>Complete sequence of Chromosome1 of Ralstonia eutropha JMP134.</title>
        <authorList>
            <person name="Copeland A."/>
            <person name="Lucas S."/>
            <person name="Lapidus A."/>
            <person name="Barry K."/>
            <person name="Detter J.C."/>
            <person name="Glavina T."/>
            <person name="Hammon N."/>
            <person name="Israni S."/>
            <person name="Pitluck S."/>
            <person name="Goltsman E."/>
            <person name="Martinez M."/>
            <person name="Schmutz J."/>
            <person name="Larimer F."/>
            <person name="Land M."/>
            <person name="Lykidis A."/>
            <person name="Richardson P."/>
        </authorList>
    </citation>
    <scope>NUCLEOTIDE SEQUENCE</scope>
    <source>
        <strain evidence="3">JMP134</strain>
    </source>
</reference>
<accession>Q46YK6</accession>
<keyword evidence="2" id="KW-1133">Transmembrane helix</keyword>
<organism evidence="3">
    <name type="scientific">Cupriavidus pinatubonensis (strain JMP 134 / LMG 1197)</name>
    <name type="common">Cupriavidus necator (strain JMP 134)</name>
    <dbReference type="NCBI Taxonomy" id="264198"/>
    <lineage>
        <taxon>Bacteria</taxon>
        <taxon>Pseudomonadati</taxon>
        <taxon>Pseudomonadota</taxon>
        <taxon>Betaproteobacteria</taxon>
        <taxon>Burkholderiales</taxon>
        <taxon>Burkholderiaceae</taxon>
        <taxon>Cupriavidus</taxon>
    </lineage>
</organism>
<evidence type="ECO:0000313" key="3">
    <source>
        <dbReference type="EMBL" id="AAZ61777.1"/>
    </source>
</evidence>
<feature type="transmembrane region" description="Helical" evidence="2">
    <location>
        <begin position="33"/>
        <end position="50"/>
    </location>
</feature>
<feature type="transmembrane region" description="Helical" evidence="2">
    <location>
        <begin position="56"/>
        <end position="81"/>
    </location>
</feature>
<dbReference type="STRING" id="264198.Reut_A2415"/>
<sequence length="89" mass="9419">MAGVRIARATMASRQPEKGTDTMLNDSASRLEIMGHLSMLAGICLGVYLLQPLGPALGLTTGVFLGALGGGVVAAVFYRLAQRKRMENR</sequence>
<feature type="region of interest" description="Disordered" evidence="1">
    <location>
        <begin position="1"/>
        <end position="23"/>
    </location>
</feature>
<dbReference type="KEGG" id="reu:Reut_A2415"/>
<keyword evidence="2" id="KW-0812">Transmembrane</keyword>
<dbReference type="EMBL" id="CP000090">
    <property type="protein sequence ID" value="AAZ61777.1"/>
    <property type="molecule type" value="Genomic_DNA"/>
</dbReference>
<gene>
    <name evidence="3" type="ordered locus">Reut_A2415</name>
</gene>
<dbReference type="HOGENOM" id="CLU_2449669_0_0_4"/>
<protein>
    <submittedName>
        <fullName evidence="3">Uncharacterized protein</fullName>
    </submittedName>
</protein>
<evidence type="ECO:0000256" key="1">
    <source>
        <dbReference type="SAM" id="MobiDB-lite"/>
    </source>
</evidence>
<evidence type="ECO:0000256" key="2">
    <source>
        <dbReference type="SAM" id="Phobius"/>
    </source>
</evidence>
<proteinExistence type="predicted"/>
<keyword evidence="2" id="KW-0472">Membrane</keyword>
<name>Q46YK6_CUPPJ</name>